<sequence>MSVTEAVLYALFCMSVVFIVLIALWGAIKLFSLVIAAIHIIEHKN</sequence>
<dbReference type="RefSeq" id="WP_185256426.1">
    <property type="nucleotide sequence ID" value="NZ_AP023368.1"/>
</dbReference>
<keyword evidence="8" id="KW-1185">Reference proteome</keyword>
<evidence type="ECO:0000256" key="1">
    <source>
        <dbReference type="ARBA" id="ARBA00004236"/>
    </source>
</evidence>
<evidence type="ECO:0000256" key="3">
    <source>
        <dbReference type="ARBA" id="ARBA00022692"/>
    </source>
</evidence>
<gene>
    <name evidence="7" type="ORF">bsdcttw_38250</name>
</gene>
<organism evidence="7 8">
    <name type="scientific">Anaerocolumna chitinilytica</name>
    <dbReference type="NCBI Taxonomy" id="1727145"/>
    <lineage>
        <taxon>Bacteria</taxon>
        <taxon>Bacillati</taxon>
        <taxon>Bacillota</taxon>
        <taxon>Clostridia</taxon>
        <taxon>Lachnospirales</taxon>
        <taxon>Lachnospiraceae</taxon>
        <taxon>Anaerocolumna</taxon>
    </lineage>
</organism>
<keyword evidence="5 6" id="KW-0472">Membrane</keyword>
<dbReference type="GO" id="GO:0015081">
    <property type="term" value="F:sodium ion transmembrane transporter activity"/>
    <property type="evidence" value="ECO:0007669"/>
    <property type="project" value="InterPro"/>
</dbReference>
<evidence type="ECO:0000313" key="8">
    <source>
        <dbReference type="Proteomes" id="UP000515703"/>
    </source>
</evidence>
<keyword evidence="2" id="KW-1003">Cell membrane</keyword>
<evidence type="ECO:0000256" key="2">
    <source>
        <dbReference type="ARBA" id="ARBA00022475"/>
    </source>
</evidence>
<dbReference type="InterPro" id="IPR005899">
    <property type="entry name" value="Na_pump_deCOase"/>
</dbReference>
<feature type="transmembrane region" description="Helical" evidence="6">
    <location>
        <begin position="6"/>
        <end position="28"/>
    </location>
</feature>
<keyword evidence="3 6" id="KW-0812">Transmembrane</keyword>
<dbReference type="AlphaFoldDB" id="A0A7I8DTY7"/>
<reference evidence="7 8" key="2">
    <citation type="submission" date="2020-08" db="EMBL/GenBank/DDBJ databases">
        <authorList>
            <person name="Ueki A."/>
            <person name="Tonouchi A."/>
        </authorList>
    </citation>
    <scope>NUCLEOTIDE SEQUENCE [LARGE SCALE GENOMIC DNA]</scope>
    <source>
        <strain evidence="7 8">CTTW</strain>
    </source>
</reference>
<dbReference type="Pfam" id="PF04277">
    <property type="entry name" value="OAD_gamma"/>
    <property type="match status" value="1"/>
</dbReference>
<comment type="subcellular location">
    <subcellularLocation>
        <location evidence="1">Cell membrane</location>
    </subcellularLocation>
</comment>
<name>A0A7I8DTY7_9FIRM</name>
<reference evidence="7 8" key="1">
    <citation type="submission" date="2020-08" db="EMBL/GenBank/DDBJ databases">
        <title>Draft genome sequencing of an Anaerocolumna strain isolated from anoxic soil subjected to BSD treatment.</title>
        <authorList>
            <person name="Uek A."/>
            <person name="Tonouchi A."/>
        </authorList>
    </citation>
    <scope>NUCLEOTIDE SEQUENCE [LARGE SCALE GENOMIC DNA]</scope>
    <source>
        <strain evidence="7 8">CTTW</strain>
    </source>
</reference>
<keyword evidence="4 6" id="KW-1133">Transmembrane helix</keyword>
<dbReference type="KEGG" id="acht:bsdcttw_38250"/>
<proteinExistence type="predicted"/>
<evidence type="ECO:0000313" key="7">
    <source>
        <dbReference type="EMBL" id="BCK00785.1"/>
    </source>
</evidence>
<accession>A0A7I8DTY7</accession>
<dbReference type="GO" id="GO:0005886">
    <property type="term" value="C:plasma membrane"/>
    <property type="evidence" value="ECO:0007669"/>
    <property type="project" value="UniProtKB-SubCell"/>
</dbReference>
<dbReference type="Proteomes" id="UP000515703">
    <property type="component" value="Chromosome"/>
</dbReference>
<protein>
    <recommendedName>
        <fullName evidence="9">Oxaloacetate decarboxylase</fullName>
    </recommendedName>
</protein>
<evidence type="ECO:0000256" key="4">
    <source>
        <dbReference type="ARBA" id="ARBA00022989"/>
    </source>
</evidence>
<evidence type="ECO:0008006" key="9">
    <source>
        <dbReference type="Google" id="ProtNLM"/>
    </source>
</evidence>
<evidence type="ECO:0000256" key="6">
    <source>
        <dbReference type="SAM" id="Phobius"/>
    </source>
</evidence>
<evidence type="ECO:0000256" key="5">
    <source>
        <dbReference type="ARBA" id="ARBA00023136"/>
    </source>
</evidence>
<dbReference type="GO" id="GO:0036376">
    <property type="term" value="P:sodium ion export across plasma membrane"/>
    <property type="evidence" value="ECO:0007669"/>
    <property type="project" value="InterPro"/>
</dbReference>
<dbReference type="EMBL" id="AP023368">
    <property type="protein sequence ID" value="BCK00785.1"/>
    <property type="molecule type" value="Genomic_DNA"/>
</dbReference>